<sequence>MVIELTEEEVGQLHDCIASVRNYQEV</sequence>
<protein>
    <submittedName>
        <fullName evidence="1">Uncharacterized protein</fullName>
    </submittedName>
</protein>
<evidence type="ECO:0000313" key="1">
    <source>
        <dbReference type="EMBL" id="KKL06531.1"/>
    </source>
</evidence>
<accession>A0A0F9CLG5</accession>
<reference evidence="1" key="1">
    <citation type="journal article" date="2015" name="Nature">
        <title>Complex archaea that bridge the gap between prokaryotes and eukaryotes.</title>
        <authorList>
            <person name="Spang A."/>
            <person name="Saw J.H."/>
            <person name="Jorgensen S.L."/>
            <person name="Zaremba-Niedzwiedzka K."/>
            <person name="Martijn J."/>
            <person name="Lind A.E."/>
            <person name="van Eijk R."/>
            <person name="Schleper C."/>
            <person name="Guy L."/>
            <person name="Ettema T.J."/>
        </authorList>
    </citation>
    <scope>NUCLEOTIDE SEQUENCE</scope>
</reference>
<name>A0A0F9CLG5_9ZZZZ</name>
<proteinExistence type="predicted"/>
<gene>
    <name evidence="1" type="ORF">LCGC14_2595140</name>
</gene>
<dbReference type="EMBL" id="LAZR01043667">
    <property type="protein sequence ID" value="KKL06531.1"/>
    <property type="molecule type" value="Genomic_DNA"/>
</dbReference>
<comment type="caution">
    <text evidence="1">The sequence shown here is derived from an EMBL/GenBank/DDBJ whole genome shotgun (WGS) entry which is preliminary data.</text>
</comment>
<feature type="non-terminal residue" evidence="1">
    <location>
        <position position="26"/>
    </location>
</feature>
<organism evidence="1">
    <name type="scientific">marine sediment metagenome</name>
    <dbReference type="NCBI Taxonomy" id="412755"/>
    <lineage>
        <taxon>unclassified sequences</taxon>
        <taxon>metagenomes</taxon>
        <taxon>ecological metagenomes</taxon>
    </lineage>
</organism>
<dbReference type="AlphaFoldDB" id="A0A0F9CLG5"/>